<dbReference type="Gene3D" id="3.60.21.10">
    <property type="match status" value="1"/>
</dbReference>
<accession>A0ABS5Z2N2</accession>
<evidence type="ECO:0000259" key="1">
    <source>
        <dbReference type="Pfam" id="PF00149"/>
    </source>
</evidence>
<gene>
    <name evidence="2" type="ORF">KOI35_41225</name>
</gene>
<dbReference type="InterPro" id="IPR004843">
    <property type="entry name" value="Calcineurin-like_PHP"/>
</dbReference>
<keyword evidence="3" id="KW-1185">Reference proteome</keyword>
<proteinExistence type="predicted"/>
<evidence type="ECO:0000313" key="3">
    <source>
        <dbReference type="Proteomes" id="UP001519654"/>
    </source>
</evidence>
<reference evidence="2 3" key="1">
    <citation type="submission" date="2021-06" db="EMBL/GenBank/DDBJ databases">
        <title>Actinoplanes lichenicola sp. nov., and Actinoplanes ovalisporus sp. nov., isolated from lichen in Thailand.</title>
        <authorList>
            <person name="Saeng-In P."/>
            <person name="Kanchanasin P."/>
            <person name="Yuki M."/>
            <person name="Kudo T."/>
            <person name="Ohkuma M."/>
            <person name="Phongsopitanun W."/>
            <person name="Tanasupawat S."/>
        </authorList>
    </citation>
    <scope>NUCLEOTIDE SEQUENCE [LARGE SCALE GENOMIC DNA]</scope>
    <source>
        <strain evidence="2 3">NBRC 110975</strain>
    </source>
</reference>
<dbReference type="EMBL" id="JAHKKG010000016">
    <property type="protein sequence ID" value="MBU2669950.1"/>
    <property type="molecule type" value="Genomic_DNA"/>
</dbReference>
<dbReference type="Proteomes" id="UP001519654">
    <property type="component" value="Unassembled WGS sequence"/>
</dbReference>
<feature type="domain" description="Calcineurin-like phosphoesterase" evidence="1">
    <location>
        <begin position="47"/>
        <end position="240"/>
    </location>
</feature>
<organism evidence="2 3">
    <name type="scientific">Paractinoplanes bogorensis</name>
    <dbReference type="NCBI Taxonomy" id="1610840"/>
    <lineage>
        <taxon>Bacteria</taxon>
        <taxon>Bacillati</taxon>
        <taxon>Actinomycetota</taxon>
        <taxon>Actinomycetes</taxon>
        <taxon>Micromonosporales</taxon>
        <taxon>Micromonosporaceae</taxon>
        <taxon>Paractinoplanes</taxon>
    </lineage>
</organism>
<name>A0ABS5Z2N2_9ACTN</name>
<dbReference type="Pfam" id="PF00149">
    <property type="entry name" value="Metallophos"/>
    <property type="match status" value="1"/>
</dbReference>
<sequence>MRLLSGRAERWTSVPFLSAARGGGTEAVRLDVELLRVDSLPAGCSAVLVAGDLQGIAPSPVSGQAGLLGVALADYLHVWADEGLLPPPTELGVLLTGDLYSAPDADVRGASGDVFDVWLAFAAAGCPMVFGVAGNHDEVDASRVAGLGADIALLDGERRKFGGLTVAGVGGVIGDPGRAMRRTGKEFLAAVERATNPAPDVLLLHEGPTGNAADQRGNPAIRALLERRPPGLTLCGHVHWERATASLGTGALVNTDARAVILVA</sequence>
<protein>
    <submittedName>
        <fullName evidence="2">Metallophosphoesterase</fullName>
    </submittedName>
</protein>
<dbReference type="SUPFAM" id="SSF56300">
    <property type="entry name" value="Metallo-dependent phosphatases"/>
    <property type="match status" value="1"/>
</dbReference>
<dbReference type="InterPro" id="IPR029052">
    <property type="entry name" value="Metallo-depent_PP-like"/>
</dbReference>
<evidence type="ECO:0000313" key="2">
    <source>
        <dbReference type="EMBL" id="MBU2669950.1"/>
    </source>
</evidence>
<comment type="caution">
    <text evidence="2">The sequence shown here is derived from an EMBL/GenBank/DDBJ whole genome shotgun (WGS) entry which is preliminary data.</text>
</comment>